<dbReference type="Proteomes" id="UP001272515">
    <property type="component" value="Unassembled WGS sequence"/>
</dbReference>
<keyword evidence="7 14" id="KW-0418">Kinase</keyword>
<dbReference type="InterPro" id="IPR050428">
    <property type="entry name" value="TCS_sensor_his_kinase"/>
</dbReference>
<organism evidence="14 15">
    <name type="scientific">Veillonella absiana</name>
    <dbReference type="NCBI Taxonomy" id="3079305"/>
    <lineage>
        <taxon>Bacteria</taxon>
        <taxon>Bacillati</taxon>
        <taxon>Bacillota</taxon>
        <taxon>Negativicutes</taxon>
        <taxon>Veillonellales</taxon>
        <taxon>Veillonellaceae</taxon>
        <taxon>Veillonella</taxon>
    </lineage>
</organism>
<evidence type="ECO:0000256" key="10">
    <source>
        <dbReference type="ARBA" id="ARBA00023136"/>
    </source>
</evidence>
<evidence type="ECO:0000256" key="6">
    <source>
        <dbReference type="ARBA" id="ARBA00022692"/>
    </source>
</evidence>
<dbReference type="PANTHER" id="PTHR45436:SF5">
    <property type="entry name" value="SENSOR HISTIDINE KINASE TRCS"/>
    <property type="match status" value="1"/>
</dbReference>
<dbReference type="EC" id="2.7.13.3" evidence="3"/>
<accession>A0ABU3Z860</accession>
<evidence type="ECO:0000256" key="3">
    <source>
        <dbReference type="ARBA" id="ARBA00012438"/>
    </source>
</evidence>
<comment type="caution">
    <text evidence="14">The sequence shown here is derived from an EMBL/GenBank/DDBJ whole genome shotgun (WGS) entry which is preliminary data.</text>
</comment>
<sequence length="430" mass="48433">MAWYSIFLTLMLLMLATFVFQFSHRWETSEVRDRLQRITITAASDLRSFKPYREGVFFITYTQEGLITRGALPDGFPTQTPMSPNQVSEILTENSTYYYYDTPIHSPEFSGWFRAIAPIRNTDTRTLSMMYGLLLGTVAFLMIASIGAYILIKRGLKPLRNITNAARLIGKNNDLSQRLNIPDGGRDELYELTTTFNGMLDSLENSSNREKRFNSDVSHELRTPIAVIQASSEFALKHAKDLDTAKEELTHILTQAKFMTALVSQLLDITRLDQAHNVVMDTLDATDMLQGVAQDYTRLCTETNVTFTADIAPNLMVHGHAVSLRRAIGNIIDNAIKFTNSTIHLSAYREGPSIFVKVTDNGEGIEQENLSRIWDRLYQTDKSRNRNSNKGIGLGLYFVSKVVGLHHGQVKAESEPNVATSFIIELPAMK</sequence>
<evidence type="ECO:0000256" key="7">
    <source>
        <dbReference type="ARBA" id="ARBA00022777"/>
    </source>
</evidence>
<evidence type="ECO:0000256" key="4">
    <source>
        <dbReference type="ARBA" id="ARBA00022553"/>
    </source>
</evidence>
<gene>
    <name evidence="14" type="ORF">RVY80_04355</name>
</gene>
<dbReference type="Pfam" id="PF00672">
    <property type="entry name" value="HAMP"/>
    <property type="match status" value="1"/>
</dbReference>
<comment type="subcellular location">
    <subcellularLocation>
        <location evidence="2">Membrane</location>
    </subcellularLocation>
</comment>
<dbReference type="CDD" id="cd00082">
    <property type="entry name" value="HisKA"/>
    <property type="match status" value="1"/>
</dbReference>
<dbReference type="RefSeq" id="WP_295188431.1">
    <property type="nucleotide sequence ID" value="NZ_JAWJZB010000004.1"/>
</dbReference>
<dbReference type="InterPro" id="IPR005467">
    <property type="entry name" value="His_kinase_dom"/>
</dbReference>
<evidence type="ECO:0000259" key="12">
    <source>
        <dbReference type="PROSITE" id="PS50109"/>
    </source>
</evidence>
<dbReference type="InterPro" id="IPR003660">
    <property type="entry name" value="HAMP_dom"/>
</dbReference>
<dbReference type="InterPro" id="IPR004358">
    <property type="entry name" value="Sig_transdc_His_kin-like_C"/>
</dbReference>
<comment type="catalytic activity">
    <reaction evidence="1">
        <text>ATP + protein L-histidine = ADP + protein N-phospho-L-histidine.</text>
        <dbReference type="EC" id="2.7.13.3"/>
    </reaction>
</comment>
<feature type="transmembrane region" description="Helical" evidence="11">
    <location>
        <begin position="129"/>
        <end position="152"/>
    </location>
</feature>
<dbReference type="Gene3D" id="1.10.287.130">
    <property type="match status" value="1"/>
</dbReference>
<dbReference type="SUPFAM" id="SSF158472">
    <property type="entry name" value="HAMP domain-like"/>
    <property type="match status" value="1"/>
</dbReference>
<dbReference type="InterPro" id="IPR036097">
    <property type="entry name" value="HisK_dim/P_sf"/>
</dbReference>
<dbReference type="Gene3D" id="6.10.340.10">
    <property type="match status" value="1"/>
</dbReference>
<proteinExistence type="predicted"/>
<evidence type="ECO:0000256" key="8">
    <source>
        <dbReference type="ARBA" id="ARBA00022989"/>
    </source>
</evidence>
<reference evidence="14 15" key="1">
    <citation type="submission" date="2023-10" db="EMBL/GenBank/DDBJ databases">
        <title>Veillonella sp. nov., isolated from a pig farm feces dump.</title>
        <authorList>
            <person name="Chang Y.-H."/>
        </authorList>
    </citation>
    <scope>NUCLEOTIDE SEQUENCE [LARGE SCALE GENOMIC DNA]</scope>
    <source>
        <strain evidence="14 15">YH-vei2233</strain>
    </source>
</reference>
<dbReference type="InterPro" id="IPR003594">
    <property type="entry name" value="HATPase_dom"/>
</dbReference>
<evidence type="ECO:0000256" key="1">
    <source>
        <dbReference type="ARBA" id="ARBA00000085"/>
    </source>
</evidence>
<evidence type="ECO:0000256" key="11">
    <source>
        <dbReference type="SAM" id="Phobius"/>
    </source>
</evidence>
<protein>
    <recommendedName>
        <fullName evidence="3">histidine kinase</fullName>
        <ecNumber evidence="3">2.7.13.3</ecNumber>
    </recommendedName>
</protein>
<feature type="domain" description="Histidine kinase" evidence="12">
    <location>
        <begin position="216"/>
        <end position="430"/>
    </location>
</feature>
<dbReference type="EMBL" id="JAWJZB010000004">
    <property type="protein sequence ID" value="MDV5088080.1"/>
    <property type="molecule type" value="Genomic_DNA"/>
</dbReference>
<feature type="domain" description="HAMP" evidence="13">
    <location>
        <begin position="153"/>
        <end position="208"/>
    </location>
</feature>
<keyword evidence="9" id="KW-0902">Two-component regulatory system</keyword>
<dbReference type="PROSITE" id="PS50885">
    <property type="entry name" value="HAMP"/>
    <property type="match status" value="1"/>
</dbReference>
<dbReference type="SMART" id="SM00388">
    <property type="entry name" value="HisKA"/>
    <property type="match status" value="1"/>
</dbReference>
<dbReference type="SUPFAM" id="SSF55874">
    <property type="entry name" value="ATPase domain of HSP90 chaperone/DNA topoisomerase II/histidine kinase"/>
    <property type="match status" value="1"/>
</dbReference>
<dbReference type="CDD" id="cd06225">
    <property type="entry name" value="HAMP"/>
    <property type="match status" value="1"/>
</dbReference>
<dbReference type="SMART" id="SM00387">
    <property type="entry name" value="HATPase_c"/>
    <property type="match status" value="1"/>
</dbReference>
<keyword evidence="15" id="KW-1185">Reference proteome</keyword>
<evidence type="ECO:0000313" key="15">
    <source>
        <dbReference type="Proteomes" id="UP001272515"/>
    </source>
</evidence>
<keyword evidence="10 11" id="KW-0472">Membrane</keyword>
<evidence type="ECO:0000256" key="5">
    <source>
        <dbReference type="ARBA" id="ARBA00022679"/>
    </source>
</evidence>
<name>A0ABU3Z860_9FIRM</name>
<dbReference type="Gene3D" id="3.30.565.10">
    <property type="entry name" value="Histidine kinase-like ATPase, C-terminal domain"/>
    <property type="match status" value="1"/>
</dbReference>
<keyword evidence="6 11" id="KW-0812">Transmembrane</keyword>
<keyword evidence="5" id="KW-0808">Transferase</keyword>
<dbReference type="Pfam" id="PF02518">
    <property type="entry name" value="HATPase_c"/>
    <property type="match status" value="1"/>
</dbReference>
<evidence type="ECO:0000256" key="9">
    <source>
        <dbReference type="ARBA" id="ARBA00023012"/>
    </source>
</evidence>
<keyword evidence="8 11" id="KW-1133">Transmembrane helix</keyword>
<dbReference type="PROSITE" id="PS50109">
    <property type="entry name" value="HIS_KIN"/>
    <property type="match status" value="1"/>
</dbReference>
<keyword evidence="4" id="KW-0597">Phosphoprotein</keyword>
<dbReference type="Pfam" id="PF00512">
    <property type="entry name" value="HisKA"/>
    <property type="match status" value="1"/>
</dbReference>
<dbReference type="GO" id="GO:0016301">
    <property type="term" value="F:kinase activity"/>
    <property type="evidence" value="ECO:0007669"/>
    <property type="project" value="UniProtKB-KW"/>
</dbReference>
<dbReference type="SUPFAM" id="SSF47384">
    <property type="entry name" value="Homodimeric domain of signal transducing histidine kinase"/>
    <property type="match status" value="1"/>
</dbReference>
<dbReference type="PANTHER" id="PTHR45436">
    <property type="entry name" value="SENSOR HISTIDINE KINASE YKOH"/>
    <property type="match status" value="1"/>
</dbReference>
<dbReference type="PRINTS" id="PR00344">
    <property type="entry name" value="BCTRLSENSOR"/>
</dbReference>
<evidence type="ECO:0000256" key="2">
    <source>
        <dbReference type="ARBA" id="ARBA00004370"/>
    </source>
</evidence>
<dbReference type="InterPro" id="IPR003661">
    <property type="entry name" value="HisK_dim/P_dom"/>
</dbReference>
<dbReference type="SMART" id="SM00304">
    <property type="entry name" value="HAMP"/>
    <property type="match status" value="1"/>
</dbReference>
<dbReference type="InterPro" id="IPR036890">
    <property type="entry name" value="HATPase_C_sf"/>
</dbReference>
<evidence type="ECO:0000313" key="14">
    <source>
        <dbReference type="EMBL" id="MDV5088080.1"/>
    </source>
</evidence>
<evidence type="ECO:0000259" key="13">
    <source>
        <dbReference type="PROSITE" id="PS50885"/>
    </source>
</evidence>